<dbReference type="AlphaFoldDB" id="A0A2N6JYU8"/>
<dbReference type="Proteomes" id="UP000235036">
    <property type="component" value="Unassembled WGS sequence"/>
</dbReference>
<evidence type="ECO:0000313" key="1">
    <source>
        <dbReference type="EMBL" id="PLZ86254.1"/>
    </source>
</evidence>
<protein>
    <submittedName>
        <fullName evidence="1">Uncharacterized protein</fullName>
    </submittedName>
</protein>
<accession>A0A2N6JYU8</accession>
<dbReference type="EMBL" id="NRQW01000473">
    <property type="protein sequence ID" value="PLZ86254.1"/>
    <property type="molecule type" value="Genomic_DNA"/>
</dbReference>
<sequence>MKIIYGTNVLKYCRIKYLSQPSTVSEQWFDTARNTSLAFMLKQSQSQECKLWNLSRSVLKIIVMTRQEAEG</sequence>
<name>A0A2N6JYU8_FISMU</name>
<gene>
    <name evidence="1" type="ORF">CEN44_20325</name>
</gene>
<comment type="caution">
    <text evidence="1">The sequence shown here is derived from an EMBL/GenBank/DDBJ whole genome shotgun (WGS) entry which is preliminary data.</text>
</comment>
<reference evidence="1 2" key="1">
    <citation type="submission" date="2017-08" db="EMBL/GenBank/DDBJ databases">
        <title>Genomes of Fischerella (Mastigocladus) sp. strains.</title>
        <authorList>
            <person name="Miller S.R."/>
        </authorList>
    </citation>
    <scope>NUCLEOTIDE SEQUENCE [LARGE SCALE GENOMIC DNA]</scope>
    <source>
        <strain evidence="1 2">CCMEE 5323</strain>
    </source>
</reference>
<proteinExistence type="predicted"/>
<keyword evidence="2" id="KW-1185">Reference proteome</keyword>
<organism evidence="1 2">
    <name type="scientific">Fischerella muscicola CCMEE 5323</name>
    <dbReference type="NCBI Taxonomy" id="2019572"/>
    <lineage>
        <taxon>Bacteria</taxon>
        <taxon>Bacillati</taxon>
        <taxon>Cyanobacteriota</taxon>
        <taxon>Cyanophyceae</taxon>
        <taxon>Nostocales</taxon>
        <taxon>Hapalosiphonaceae</taxon>
        <taxon>Fischerella</taxon>
    </lineage>
</organism>
<evidence type="ECO:0000313" key="2">
    <source>
        <dbReference type="Proteomes" id="UP000235036"/>
    </source>
</evidence>
<feature type="non-terminal residue" evidence="1">
    <location>
        <position position="71"/>
    </location>
</feature>